<feature type="region of interest" description="Disordered" evidence="5">
    <location>
        <begin position="185"/>
        <end position="205"/>
    </location>
</feature>
<dbReference type="OrthoDB" id="2985014at2759"/>
<accession>A0A2W1BJ91</accession>
<evidence type="ECO:0000256" key="5">
    <source>
        <dbReference type="SAM" id="MobiDB-lite"/>
    </source>
</evidence>
<dbReference type="InterPro" id="IPR036259">
    <property type="entry name" value="MFS_trans_sf"/>
</dbReference>
<keyword evidence="3 6" id="KW-1133">Transmembrane helix</keyword>
<proteinExistence type="predicted"/>
<dbReference type="GO" id="GO:0006820">
    <property type="term" value="P:monoatomic anion transport"/>
    <property type="evidence" value="ECO:0007669"/>
    <property type="project" value="TreeGrafter"/>
</dbReference>
<sequence>MTGFISSSSLGWPGIFRFYGILSGIIAVILFWLAADTPAKHPKISEGERKYVEDELGTGDEAKNGLLTALPFLVMWFTNFFFSWMTDMLIVKNILSPTNTRKFANSLGNIPAAIGLIALAFAPKNIYIVESILVFTCAFKISAHLGFQNDVYLWRQVFFMAAGLYFVTNLIYVIFGTAEKADWNDPPTEDTVDEEGQPMMEKPKL</sequence>
<organism evidence="7 8">
    <name type="scientific">Helicoverpa armigera</name>
    <name type="common">Cotton bollworm</name>
    <name type="synonym">Heliothis armigera</name>
    <dbReference type="NCBI Taxonomy" id="29058"/>
    <lineage>
        <taxon>Eukaryota</taxon>
        <taxon>Metazoa</taxon>
        <taxon>Ecdysozoa</taxon>
        <taxon>Arthropoda</taxon>
        <taxon>Hexapoda</taxon>
        <taxon>Insecta</taxon>
        <taxon>Pterygota</taxon>
        <taxon>Neoptera</taxon>
        <taxon>Endopterygota</taxon>
        <taxon>Lepidoptera</taxon>
        <taxon>Glossata</taxon>
        <taxon>Ditrysia</taxon>
        <taxon>Noctuoidea</taxon>
        <taxon>Noctuidae</taxon>
        <taxon>Heliothinae</taxon>
        <taxon>Helicoverpa</taxon>
    </lineage>
</organism>
<feature type="compositionally biased region" description="Acidic residues" evidence="5">
    <location>
        <begin position="187"/>
        <end position="196"/>
    </location>
</feature>
<keyword evidence="4 6" id="KW-0472">Membrane</keyword>
<reference evidence="7 8" key="1">
    <citation type="journal article" date="2017" name="BMC Biol.">
        <title>Genomic innovations, transcriptional plasticity and gene loss underlying the evolution and divergence of two highly polyphagous and invasive Helicoverpa pest species.</title>
        <authorList>
            <person name="Pearce S.L."/>
            <person name="Clarke D.F."/>
            <person name="East P.D."/>
            <person name="Elfekih S."/>
            <person name="Gordon K.H."/>
            <person name="Jermiin L.S."/>
            <person name="McGaughran A."/>
            <person name="Oakeshott J.G."/>
            <person name="Papanikolaou A."/>
            <person name="Perera O.P."/>
            <person name="Rane R.V."/>
            <person name="Richards S."/>
            <person name="Tay W.T."/>
            <person name="Walsh T.K."/>
            <person name="Anderson A."/>
            <person name="Anderson C.J."/>
            <person name="Asgari S."/>
            <person name="Board P.G."/>
            <person name="Bretschneider A."/>
            <person name="Campbell P.M."/>
            <person name="Chertemps T."/>
            <person name="Christeller J.T."/>
            <person name="Coppin C.W."/>
            <person name="Downes S.J."/>
            <person name="Duan G."/>
            <person name="Farnsworth C.A."/>
            <person name="Good R.T."/>
            <person name="Han L.B."/>
            <person name="Han Y.C."/>
            <person name="Hatje K."/>
            <person name="Horne I."/>
            <person name="Huang Y.P."/>
            <person name="Hughes D.S."/>
            <person name="Jacquin-Joly E."/>
            <person name="James W."/>
            <person name="Jhangiani S."/>
            <person name="Kollmar M."/>
            <person name="Kuwar S.S."/>
            <person name="Li S."/>
            <person name="Liu N.Y."/>
            <person name="Maibeche M.T."/>
            <person name="Miller J.R."/>
            <person name="Montagne N."/>
            <person name="Perry T."/>
            <person name="Qu J."/>
            <person name="Song S.V."/>
            <person name="Sutton G.G."/>
            <person name="Vogel H."/>
            <person name="Walenz B.P."/>
            <person name="Xu W."/>
            <person name="Zhang H.J."/>
            <person name="Zou Z."/>
            <person name="Batterham P."/>
            <person name="Edwards O.R."/>
            <person name="Feyereisen R."/>
            <person name="Gibbs R.A."/>
            <person name="Heckel D.G."/>
            <person name="McGrath A."/>
            <person name="Robin C."/>
            <person name="Scherer S.E."/>
            <person name="Worley K.C."/>
            <person name="Wu Y.D."/>
        </authorList>
    </citation>
    <scope>NUCLEOTIDE SEQUENCE [LARGE SCALE GENOMIC DNA]</scope>
    <source>
        <strain evidence="7">Harm_GR_Male_#8</strain>
        <tissue evidence="7">Whole organism</tissue>
    </source>
</reference>
<dbReference type="PANTHER" id="PTHR11662:SF399">
    <property type="entry name" value="FI19708P1-RELATED"/>
    <property type="match status" value="1"/>
</dbReference>
<feature type="transmembrane region" description="Helical" evidence="6">
    <location>
        <begin position="127"/>
        <end position="145"/>
    </location>
</feature>
<keyword evidence="8" id="KW-1185">Reference proteome</keyword>
<evidence type="ECO:0000313" key="7">
    <source>
        <dbReference type="EMBL" id="PZC74371.1"/>
    </source>
</evidence>
<evidence type="ECO:0000256" key="1">
    <source>
        <dbReference type="ARBA" id="ARBA00004141"/>
    </source>
</evidence>
<dbReference type="AlphaFoldDB" id="A0A2W1BJ91"/>
<feature type="transmembrane region" description="Helical" evidence="6">
    <location>
        <begin position="157"/>
        <end position="175"/>
    </location>
</feature>
<gene>
    <name evidence="7" type="primary">HaOG207934</name>
    <name evidence="7" type="ORF">B5X24_HaOG207934</name>
</gene>
<dbReference type="EMBL" id="KZ150053">
    <property type="protein sequence ID" value="PZC74371.1"/>
    <property type="molecule type" value="Genomic_DNA"/>
</dbReference>
<feature type="transmembrane region" description="Helical" evidence="6">
    <location>
        <begin position="69"/>
        <end position="91"/>
    </location>
</feature>
<dbReference type="Proteomes" id="UP000249218">
    <property type="component" value="Unassembled WGS sequence"/>
</dbReference>
<name>A0A2W1BJ91_HELAM</name>
<dbReference type="GO" id="GO:0022857">
    <property type="term" value="F:transmembrane transporter activity"/>
    <property type="evidence" value="ECO:0007669"/>
    <property type="project" value="TreeGrafter"/>
</dbReference>
<dbReference type="GO" id="GO:0016020">
    <property type="term" value="C:membrane"/>
    <property type="evidence" value="ECO:0007669"/>
    <property type="project" value="UniProtKB-SubCell"/>
</dbReference>
<protein>
    <recommendedName>
        <fullName evidence="9">Inorganic phosphate cotransporter</fullName>
    </recommendedName>
</protein>
<comment type="subcellular location">
    <subcellularLocation>
        <location evidence="1">Membrane</location>
        <topology evidence="1">Multi-pass membrane protein</topology>
    </subcellularLocation>
</comment>
<feature type="transmembrane region" description="Helical" evidence="6">
    <location>
        <begin position="103"/>
        <end position="121"/>
    </location>
</feature>
<dbReference type="SUPFAM" id="SSF103473">
    <property type="entry name" value="MFS general substrate transporter"/>
    <property type="match status" value="1"/>
</dbReference>
<evidence type="ECO:0000256" key="4">
    <source>
        <dbReference type="ARBA" id="ARBA00023136"/>
    </source>
</evidence>
<evidence type="ECO:0000256" key="6">
    <source>
        <dbReference type="SAM" id="Phobius"/>
    </source>
</evidence>
<feature type="transmembrane region" description="Helical" evidence="6">
    <location>
        <begin position="16"/>
        <end position="35"/>
    </location>
</feature>
<evidence type="ECO:0000256" key="3">
    <source>
        <dbReference type="ARBA" id="ARBA00022989"/>
    </source>
</evidence>
<keyword evidence="2 6" id="KW-0812">Transmembrane</keyword>
<dbReference type="InterPro" id="IPR050382">
    <property type="entry name" value="MFS_Na/Anion_cotransporter"/>
</dbReference>
<dbReference type="PANTHER" id="PTHR11662">
    <property type="entry name" value="SOLUTE CARRIER FAMILY 17"/>
    <property type="match status" value="1"/>
</dbReference>
<evidence type="ECO:0000256" key="2">
    <source>
        <dbReference type="ARBA" id="ARBA00022692"/>
    </source>
</evidence>
<evidence type="ECO:0008006" key="9">
    <source>
        <dbReference type="Google" id="ProtNLM"/>
    </source>
</evidence>
<evidence type="ECO:0000313" key="8">
    <source>
        <dbReference type="Proteomes" id="UP000249218"/>
    </source>
</evidence>